<dbReference type="Proteomes" id="UP000220034">
    <property type="component" value="Unassembled WGS sequence"/>
</dbReference>
<feature type="domain" description="YjiS-like" evidence="1">
    <location>
        <begin position="16"/>
        <end position="52"/>
    </location>
</feature>
<evidence type="ECO:0000259" key="1">
    <source>
        <dbReference type="Pfam" id="PF06568"/>
    </source>
</evidence>
<evidence type="ECO:0000313" key="3">
    <source>
        <dbReference type="Proteomes" id="UP000220034"/>
    </source>
</evidence>
<name>A0A2C9CMA1_9RHOB</name>
<protein>
    <submittedName>
        <fullName evidence="2">Uncharacterized conserved protein YjiS, DUF1127 family</fullName>
    </submittedName>
</protein>
<organism evidence="2 3">
    <name type="scientific">Pontivivens marinum</name>
    <dbReference type="NCBI Taxonomy" id="1690039"/>
    <lineage>
        <taxon>Bacteria</taxon>
        <taxon>Pseudomonadati</taxon>
        <taxon>Pseudomonadota</taxon>
        <taxon>Alphaproteobacteria</taxon>
        <taxon>Rhodobacterales</taxon>
        <taxon>Paracoccaceae</taxon>
        <taxon>Pontivivens</taxon>
    </lineage>
</organism>
<reference evidence="3" key="1">
    <citation type="submission" date="2017-09" db="EMBL/GenBank/DDBJ databases">
        <authorList>
            <person name="Varghese N."/>
            <person name="Submissions S."/>
        </authorList>
    </citation>
    <scope>NUCLEOTIDE SEQUENCE [LARGE SCALE GENOMIC DNA]</scope>
    <source>
        <strain evidence="3">C7</strain>
    </source>
</reference>
<dbReference type="Pfam" id="PF06568">
    <property type="entry name" value="YjiS-like"/>
    <property type="match status" value="1"/>
</dbReference>
<keyword evidence="3" id="KW-1185">Reference proteome</keyword>
<dbReference type="InterPro" id="IPR009506">
    <property type="entry name" value="YjiS-like"/>
</dbReference>
<proteinExistence type="predicted"/>
<evidence type="ECO:0000313" key="2">
    <source>
        <dbReference type="EMBL" id="SOH92315.1"/>
    </source>
</evidence>
<dbReference type="AlphaFoldDB" id="A0A2C9CMA1"/>
<accession>A0A2C9CMA1</accession>
<sequence>MYMTATLPRAARSLSLFARLVSWYECSRSRVHLSRLDDKMLDDLGLSRADVHHECSKPFWA</sequence>
<dbReference type="EMBL" id="OCTN01000001">
    <property type="protein sequence ID" value="SOH92315.1"/>
    <property type="molecule type" value="Genomic_DNA"/>
</dbReference>
<gene>
    <name evidence="2" type="ORF">SAMN06273572_101157</name>
</gene>